<organism evidence="7 8">
    <name type="scientific">Chiloscyllium punctatum</name>
    <name type="common">Brownbanded bambooshark</name>
    <name type="synonym">Hemiscyllium punctatum</name>
    <dbReference type="NCBI Taxonomy" id="137246"/>
    <lineage>
        <taxon>Eukaryota</taxon>
        <taxon>Metazoa</taxon>
        <taxon>Chordata</taxon>
        <taxon>Craniata</taxon>
        <taxon>Vertebrata</taxon>
        <taxon>Chondrichthyes</taxon>
        <taxon>Elasmobranchii</taxon>
        <taxon>Galeomorphii</taxon>
        <taxon>Galeoidea</taxon>
        <taxon>Orectolobiformes</taxon>
        <taxon>Hemiscylliidae</taxon>
        <taxon>Chiloscyllium</taxon>
    </lineage>
</organism>
<accession>A0A401TS30</accession>
<dbReference type="PRINTS" id="PR00295">
    <property type="entry name" value="STEFINA"/>
</dbReference>
<comment type="similarity">
    <text evidence="2">Belongs to the cystatin family.</text>
</comment>
<keyword evidence="8" id="KW-1185">Reference proteome</keyword>
<keyword evidence="5" id="KW-0789">Thiol protease inhibitor</keyword>
<keyword evidence="3" id="KW-0963">Cytoplasm</keyword>
<evidence type="ECO:0000256" key="2">
    <source>
        <dbReference type="ARBA" id="ARBA00009403"/>
    </source>
</evidence>
<evidence type="ECO:0000313" key="8">
    <source>
        <dbReference type="Proteomes" id="UP000287033"/>
    </source>
</evidence>
<dbReference type="PANTHER" id="PTHR11414:SF21">
    <property type="entry name" value="CYSTATIN 14A, TANDEM DUPLICATE 1-RELATED"/>
    <property type="match status" value="1"/>
</dbReference>
<reference evidence="7 8" key="1">
    <citation type="journal article" date="2018" name="Nat. Ecol. Evol.">
        <title>Shark genomes provide insights into elasmobranch evolution and the origin of vertebrates.</title>
        <authorList>
            <person name="Hara Y"/>
            <person name="Yamaguchi K"/>
            <person name="Onimaru K"/>
            <person name="Kadota M"/>
            <person name="Koyanagi M"/>
            <person name="Keeley SD"/>
            <person name="Tatsumi K"/>
            <person name="Tanaka K"/>
            <person name="Motone F"/>
            <person name="Kageyama Y"/>
            <person name="Nozu R"/>
            <person name="Adachi N"/>
            <person name="Nishimura O"/>
            <person name="Nakagawa R"/>
            <person name="Tanegashima C"/>
            <person name="Kiyatake I"/>
            <person name="Matsumoto R"/>
            <person name="Murakumo K"/>
            <person name="Nishida K"/>
            <person name="Terakita A"/>
            <person name="Kuratani S"/>
            <person name="Sato K"/>
            <person name="Hyodo S Kuraku.S."/>
        </authorList>
    </citation>
    <scope>NUCLEOTIDE SEQUENCE [LARGE SCALE GENOMIC DNA]</scope>
</reference>
<dbReference type="SUPFAM" id="SSF54403">
    <property type="entry name" value="Cystatin/monellin"/>
    <property type="match status" value="1"/>
</dbReference>
<sequence length="72" mass="7947">MEPSQCVLGGFGTVQAVSEEIQDLAQKVKPQVESKLNCKLGIFHAISYRSQVVSGMNYTLKVCKRQGRVIGY</sequence>
<dbReference type="Proteomes" id="UP000287033">
    <property type="component" value="Unassembled WGS sequence"/>
</dbReference>
<dbReference type="OrthoDB" id="2429551at2759"/>
<dbReference type="Pfam" id="PF00031">
    <property type="entry name" value="Cystatin"/>
    <property type="match status" value="1"/>
</dbReference>
<name>A0A401TS30_CHIPU</name>
<dbReference type="CDD" id="cd00042">
    <property type="entry name" value="CY"/>
    <property type="match status" value="1"/>
</dbReference>
<dbReference type="InterPro" id="IPR001713">
    <property type="entry name" value="Prot_inh_stefin"/>
</dbReference>
<evidence type="ECO:0000256" key="1">
    <source>
        <dbReference type="ARBA" id="ARBA00004496"/>
    </source>
</evidence>
<gene>
    <name evidence="7" type="ORF">chiPu_0029308</name>
</gene>
<feature type="domain" description="Cystatin" evidence="6">
    <location>
        <begin position="10"/>
        <end position="63"/>
    </location>
</feature>
<protein>
    <recommendedName>
        <fullName evidence="6">Cystatin domain-containing protein</fullName>
    </recommendedName>
</protein>
<evidence type="ECO:0000313" key="7">
    <source>
        <dbReference type="EMBL" id="GCC45422.1"/>
    </source>
</evidence>
<dbReference type="InterPro" id="IPR000010">
    <property type="entry name" value="Cystatin_dom"/>
</dbReference>
<dbReference type="Gene3D" id="3.10.450.10">
    <property type="match status" value="1"/>
</dbReference>
<dbReference type="OMA" id="ICVGRST"/>
<evidence type="ECO:0000259" key="6">
    <source>
        <dbReference type="Pfam" id="PF00031"/>
    </source>
</evidence>
<comment type="caution">
    <text evidence="7">The sequence shown here is derived from an EMBL/GenBank/DDBJ whole genome shotgun (WGS) entry which is preliminary data.</text>
</comment>
<dbReference type="PANTHER" id="PTHR11414">
    <property type="entry name" value="CYSTATIN FAMILY MEMBER"/>
    <property type="match status" value="1"/>
</dbReference>
<dbReference type="EMBL" id="BEZZ01153594">
    <property type="protein sequence ID" value="GCC45422.1"/>
    <property type="molecule type" value="Genomic_DNA"/>
</dbReference>
<evidence type="ECO:0000256" key="4">
    <source>
        <dbReference type="ARBA" id="ARBA00022690"/>
    </source>
</evidence>
<dbReference type="AlphaFoldDB" id="A0A401TS30"/>
<proteinExistence type="inferred from homology"/>
<dbReference type="GO" id="GO:0004869">
    <property type="term" value="F:cysteine-type endopeptidase inhibitor activity"/>
    <property type="evidence" value="ECO:0007669"/>
    <property type="project" value="UniProtKB-KW"/>
</dbReference>
<evidence type="ECO:0000256" key="5">
    <source>
        <dbReference type="ARBA" id="ARBA00022704"/>
    </source>
</evidence>
<evidence type="ECO:0000256" key="3">
    <source>
        <dbReference type="ARBA" id="ARBA00022490"/>
    </source>
</evidence>
<comment type="subcellular location">
    <subcellularLocation>
        <location evidence="1">Cytoplasm</location>
    </subcellularLocation>
</comment>
<dbReference type="GO" id="GO:0005829">
    <property type="term" value="C:cytosol"/>
    <property type="evidence" value="ECO:0007669"/>
    <property type="project" value="TreeGrafter"/>
</dbReference>
<dbReference type="InterPro" id="IPR046350">
    <property type="entry name" value="Cystatin_sf"/>
</dbReference>
<keyword evidence="4" id="KW-0646">Protease inhibitor</keyword>